<keyword evidence="2" id="KW-1185">Reference proteome</keyword>
<organism evidence="1 2">
    <name type="scientific">Polyangium mundeleinium</name>
    <dbReference type="NCBI Taxonomy" id="2995306"/>
    <lineage>
        <taxon>Bacteria</taxon>
        <taxon>Pseudomonadati</taxon>
        <taxon>Myxococcota</taxon>
        <taxon>Polyangia</taxon>
        <taxon>Polyangiales</taxon>
        <taxon>Polyangiaceae</taxon>
        <taxon>Polyangium</taxon>
    </lineage>
</organism>
<evidence type="ECO:0000313" key="2">
    <source>
        <dbReference type="Proteomes" id="UP001221411"/>
    </source>
</evidence>
<sequence length="206" mass="22948">MFSMDGIPFAPGTSPFRCKGVLYVDTLDFIDENVRGGRAAVLERVTNAALREFLGRAFVVGGWYDIFPLLAVHRSASLTTAQPFLETIRNVARARVPRQFTGLYRFLLKMASPEMTMRNLPRISGTYYDFVRVDVAEVRPKTFAASASGVPAIAASAYMAATEFGVVHALELAGARRVRHRWLSQVPEGRAHGLDVVRVRREVSWE</sequence>
<dbReference type="EMBL" id="JAQNDO010000001">
    <property type="protein sequence ID" value="MDC0740300.1"/>
    <property type="molecule type" value="Genomic_DNA"/>
</dbReference>
<proteinExistence type="predicted"/>
<reference evidence="1 2" key="1">
    <citation type="submission" date="2022-11" db="EMBL/GenBank/DDBJ databases">
        <title>Minimal conservation of predation-associated metabolite biosynthetic gene clusters underscores biosynthetic potential of Myxococcota including descriptions for ten novel species: Archangium lansinium sp. nov., Myxococcus landrumus sp. nov., Nannocystis bai.</title>
        <authorList>
            <person name="Ahearne A."/>
            <person name="Stevens C."/>
            <person name="Dowd S."/>
        </authorList>
    </citation>
    <scope>NUCLEOTIDE SEQUENCE [LARGE SCALE GENOMIC DNA]</scope>
    <source>
        <strain evidence="1 2">RJM3</strain>
    </source>
</reference>
<dbReference type="Proteomes" id="UP001221411">
    <property type="component" value="Unassembled WGS sequence"/>
</dbReference>
<dbReference type="RefSeq" id="WP_271915389.1">
    <property type="nucleotide sequence ID" value="NZ_JAQNDO010000001.1"/>
</dbReference>
<gene>
    <name evidence="1" type="ORF">POL67_03015</name>
</gene>
<name>A0ABT5EER0_9BACT</name>
<accession>A0ABT5EER0</accession>
<evidence type="ECO:0000313" key="1">
    <source>
        <dbReference type="EMBL" id="MDC0740300.1"/>
    </source>
</evidence>
<comment type="caution">
    <text evidence="1">The sequence shown here is derived from an EMBL/GenBank/DDBJ whole genome shotgun (WGS) entry which is preliminary data.</text>
</comment>
<protein>
    <submittedName>
        <fullName evidence="1">Uncharacterized protein</fullName>
    </submittedName>
</protein>